<dbReference type="AlphaFoldDB" id="A0A3B1D6V1"/>
<name>A0A3B1D6V1_9ZZZZ</name>
<feature type="non-terminal residue" evidence="1">
    <location>
        <position position="25"/>
    </location>
</feature>
<proteinExistence type="predicted"/>
<sequence length="25" mass="2714">MRSVLSDGLNEAADAENKQKLVILV</sequence>
<protein>
    <submittedName>
        <fullName evidence="1">Uncharacterized protein</fullName>
    </submittedName>
</protein>
<accession>A0A3B1D6V1</accession>
<organism evidence="1">
    <name type="scientific">hydrothermal vent metagenome</name>
    <dbReference type="NCBI Taxonomy" id="652676"/>
    <lineage>
        <taxon>unclassified sequences</taxon>
        <taxon>metagenomes</taxon>
        <taxon>ecological metagenomes</taxon>
    </lineage>
</organism>
<evidence type="ECO:0000313" key="1">
    <source>
        <dbReference type="EMBL" id="VAX30650.1"/>
    </source>
</evidence>
<dbReference type="EMBL" id="UOGF01000061">
    <property type="protein sequence ID" value="VAX30650.1"/>
    <property type="molecule type" value="Genomic_DNA"/>
</dbReference>
<reference evidence="1" key="1">
    <citation type="submission" date="2018-06" db="EMBL/GenBank/DDBJ databases">
        <authorList>
            <person name="Zhirakovskaya E."/>
        </authorList>
    </citation>
    <scope>NUCLEOTIDE SEQUENCE</scope>
</reference>
<gene>
    <name evidence="1" type="ORF">MNBD_NITROSPIRAE01-1109</name>
</gene>